<evidence type="ECO:0000256" key="7">
    <source>
        <dbReference type="SAM" id="Phobius"/>
    </source>
</evidence>
<keyword evidence="9" id="KW-1185">Reference proteome</keyword>
<organism evidence="8 9">
    <name type="scientific">Flavobacterium potami</name>
    <dbReference type="NCBI Taxonomy" id="2872310"/>
    <lineage>
        <taxon>Bacteria</taxon>
        <taxon>Pseudomonadati</taxon>
        <taxon>Bacteroidota</taxon>
        <taxon>Flavobacteriia</taxon>
        <taxon>Flavobacteriales</taxon>
        <taxon>Flavobacteriaceae</taxon>
        <taxon>Flavobacterium</taxon>
    </lineage>
</organism>
<feature type="transmembrane region" description="Helical" evidence="7">
    <location>
        <begin position="363"/>
        <end position="389"/>
    </location>
</feature>
<keyword evidence="6 7" id="KW-0472">Membrane</keyword>
<evidence type="ECO:0000256" key="3">
    <source>
        <dbReference type="ARBA" id="ARBA00022475"/>
    </source>
</evidence>
<proteinExistence type="inferred from homology"/>
<accession>A0A9X1HCD3</accession>
<gene>
    <name evidence="8" type="ORF">K6T82_17330</name>
</gene>
<dbReference type="AlphaFoldDB" id="A0A9X1HCD3"/>
<dbReference type="EMBL" id="JAINUY010000006">
    <property type="protein sequence ID" value="MBZ4036536.1"/>
    <property type="molecule type" value="Genomic_DNA"/>
</dbReference>
<name>A0A9X1HCD3_9FLAO</name>
<evidence type="ECO:0000256" key="1">
    <source>
        <dbReference type="ARBA" id="ARBA00004651"/>
    </source>
</evidence>
<evidence type="ECO:0000256" key="6">
    <source>
        <dbReference type="ARBA" id="ARBA00023136"/>
    </source>
</evidence>
<evidence type="ECO:0000256" key="2">
    <source>
        <dbReference type="ARBA" id="ARBA00007430"/>
    </source>
</evidence>
<feature type="transmembrane region" description="Helical" evidence="7">
    <location>
        <begin position="12"/>
        <end position="43"/>
    </location>
</feature>
<sequence>MKNKLYLLKNKLGIDGAIAFTSLSRIIQAAGGVVSIVLVASLLDGVEQGFYYTFASILAIQVFFELGLNGIIIQYVAHEVSHLNLVGNNYEGNIVNLSRVASLLHFTVKWFSALAIFVFFLLLGVGFVFFNYFYKSEVVVDWHLPWVFLSVGTTLNFLISPIIAFIEGLGKVKEIAKIRLIQQFVSLLLLWTGLAIGLKLYVGGISSIIGVFVLVFFIFKKYSIVLRNIYNQKITEKVSYKTEIFPLQWKIALSWIGGYFIFQLFNPVLFATDGPIVAGQMGMTLSLLNAVLALSFAWVSTKIPIFSGYIAQRDFLKLDKLFNKTFKQSSMVNFVAMTGMFLVIFFIRYFDVTLANKKLGSKFLAYLPLLFMMISFYMNHIIGAWAVYLRCHKKEPMLVHSLAYGALSCASTVILGNYFGVIGITSGYCFISSTFAIWAYFIFNTKKKQWHLDEK</sequence>
<reference evidence="8 9" key="1">
    <citation type="journal article" date="2023" name="Antonie Van Leeuwenhoek">
        <title>Flavobacterium potami sp. nov., a multi-metal resistance genes harbouring bacterium isolated from shallow river silt.</title>
        <authorList>
            <person name="Li S."/>
            <person name="Mao S."/>
            <person name="Mu W."/>
            <person name="Guo B."/>
            <person name="Li C."/>
            <person name="Zhu Q."/>
            <person name="Hou X."/>
            <person name="Zhao Y."/>
            <person name="Wei S."/>
            <person name="Liu H."/>
            <person name="Liu A."/>
        </authorList>
    </citation>
    <scope>NUCLEOTIDE SEQUENCE [LARGE SCALE GENOMIC DNA]</scope>
    <source>
        <strain evidence="8 9">17A</strain>
    </source>
</reference>
<comment type="subcellular location">
    <subcellularLocation>
        <location evidence="1">Cell membrane</location>
        <topology evidence="1">Multi-pass membrane protein</topology>
    </subcellularLocation>
</comment>
<dbReference type="Proteomes" id="UP001139366">
    <property type="component" value="Unassembled WGS sequence"/>
</dbReference>
<dbReference type="RefSeq" id="WP_223708247.1">
    <property type="nucleotide sequence ID" value="NZ_JAINUY010000006.1"/>
</dbReference>
<feature type="transmembrane region" description="Helical" evidence="7">
    <location>
        <begin position="425"/>
        <end position="443"/>
    </location>
</feature>
<dbReference type="PANTHER" id="PTHR30250:SF10">
    <property type="entry name" value="LIPOPOLYSACCHARIDE BIOSYNTHESIS PROTEIN WZXC"/>
    <property type="match status" value="1"/>
</dbReference>
<feature type="transmembrane region" description="Helical" evidence="7">
    <location>
        <begin position="200"/>
        <end position="219"/>
    </location>
</feature>
<keyword evidence="3" id="KW-1003">Cell membrane</keyword>
<comment type="caution">
    <text evidence="8">The sequence shown here is derived from an EMBL/GenBank/DDBJ whole genome shotgun (WGS) entry which is preliminary data.</text>
</comment>
<comment type="similarity">
    <text evidence="2">Belongs to the polysaccharide synthase family.</text>
</comment>
<dbReference type="InterPro" id="IPR050833">
    <property type="entry name" value="Poly_Biosynth_Transport"/>
</dbReference>
<dbReference type="GO" id="GO:0005886">
    <property type="term" value="C:plasma membrane"/>
    <property type="evidence" value="ECO:0007669"/>
    <property type="project" value="UniProtKB-SubCell"/>
</dbReference>
<protein>
    <submittedName>
        <fullName evidence="8">Polysaccharide biosynthesis protein</fullName>
    </submittedName>
</protein>
<evidence type="ECO:0000256" key="4">
    <source>
        <dbReference type="ARBA" id="ARBA00022692"/>
    </source>
</evidence>
<feature type="transmembrane region" description="Helical" evidence="7">
    <location>
        <begin position="251"/>
        <end position="270"/>
    </location>
</feature>
<feature type="transmembrane region" description="Helical" evidence="7">
    <location>
        <begin position="110"/>
        <end position="134"/>
    </location>
</feature>
<feature type="transmembrane region" description="Helical" evidence="7">
    <location>
        <begin position="332"/>
        <end position="351"/>
    </location>
</feature>
<evidence type="ECO:0000313" key="9">
    <source>
        <dbReference type="Proteomes" id="UP001139366"/>
    </source>
</evidence>
<evidence type="ECO:0000313" key="8">
    <source>
        <dbReference type="EMBL" id="MBZ4036536.1"/>
    </source>
</evidence>
<feature type="transmembrane region" description="Helical" evidence="7">
    <location>
        <begin position="146"/>
        <end position="166"/>
    </location>
</feature>
<feature type="transmembrane region" description="Helical" evidence="7">
    <location>
        <begin position="401"/>
        <end position="419"/>
    </location>
</feature>
<keyword evidence="5 7" id="KW-1133">Transmembrane helix</keyword>
<evidence type="ECO:0000256" key="5">
    <source>
        <dbReference type="ARBA" id="ARBA00022989"/>
    </source>
</evidence>
<keyword evidence="4 7" id="KW-0812">Transmembrane</keyword>
<feature type="transmembrane region" description="Helical" evidence="7">
    <location>
        <begin position="290"/>
        <end position="311"/>
    </location>
</feature>
<dbReference type="PANTHER" id="PTHR30250">
    <property type="entry name" value="PST FAMILY PREDICTED COLANIC ACID TRANSPORTER"/>
    <property type="match status" value="1"/>
</dbReference>
<feature type="transmembrane region" description="Helical" evidence="7">
    <location>
        <begin position="49"/>
        <end position="68"/>
    </location>
</feature>